<protein>
    <submittedName>
        <fullName evidence="1">Serine protease</fullName>
    </submittedName>
</protein>
<dbReference type="Proteomes" id="UP000318102">
    <property type="component" value="Unassembled WGS sequence"/>
</dbReference>
<dbReference type="GO" id="GO:0006508">
    <property type="term" value="P:proteolysis"/>
    <property type="evidence" value="ECO:0007669"/>
    <property type="project" value="UniProtKB-KW"/>
</dbReference>
<dbReference type="AlphaFoldDB" id="A0A559IWN4"/>
<keyword evidence="2" id="KW-1185">Reference proteome</keyword>
<name>A0A559IWN4_9BACL</name>
<sequence length="177" mass="20342">MAYFVLKQDARWLHAVEVIGSMSTLQRSDDTEDGDKGREIADRGSLPFQVRSQSRQRYLDYLERPLPLLSEKLKRLVEKYAAKMPVRSAVLIDQEQGQQQPYWLIAPPVVDCLSDETEFHLDGSLKKLVIEKEKAGPYHLFKLGGIREDMLIVSLALAESMLRRDFMGIRVEHVDVQ</sequence>
<dbReference type="EMBL" id="VNJK01000001">
    <property type="protein sequence ID" value="TVX92044.1"/>
    <property type="molecule type" value="Genomic_DNA"/>
</dbReference>
<dbReference type="RefSeq" id="WP_144987115.1">
    <property type="nucleotide sequence ID" value="NZ_VNJK01000001.1"/>
</dbReference>
<accession>A0A559IWN4</accession>
<dbReference type="OrthoDB" id="2086300at2"/>
<dbReference type="GO" id="GO:0008233">
    <property type="term" value="F:peptidase activity"/>
    <property type="evidence" value="ECO:0007669"/>
    <property type="project" value="UniProtKB-KW"/>
</dbReference>
<organism evidence="1 2">
    <name type="scientific">Paenibacillus agilis</name>
    <dbReference type="NCBI Taxonomy" id="3020863"/>
    <lineage>
        <taxon>Bacteria</taxon>
        <taxon>Bacillati</taxon>
        <taxon>Bacillota</taxon>
        <taxon>Bacilli</taxon>
        <taxon>Bacillales</taxon>
        <taxon>Paenibacillaceae</taxon>
        <taxon>Paenibacillus</taxon>
    </lineage>
</organism>
<comment type="caution">
    <text evidence="1">The sequence shown here is derived from an EMBL/GenBank/DDBJ whole genome shotgun (WGS) entry which is preliminary data.</text>
</comment>
<keyword evidence="1" id="KW-0645">Protease</keyword>
<proteinExistence type="predicted"/>
<evidence type="ECO:0000313" key="1">
    <source>
        <dbReference type="EMBL" id="TVX92044.1"/>
    </source>
</evidence>
<evidence type="ECO:0000313" key="2">
    <source>
        <dbReference type="Proteomes" id="UP000318102"/>
    </source>
</evidence>
<gene>
    <name evidence="1" type="ORF">FPZ44_02620</name>
</gene>
<keyword evidence="1" id="KW-0378">Hydrolase</keyword>
<reference evidence="1 2" key="1">
    <citation type="submission" date="2019-07" db="EMBL/GenBank/DDBJ databases">
        <authorList>
            <person name="Kim J."/>
        </authorList>
    </citation>
    <scope>NUCLEOTIDE SEQUENCE [LARGE SCALE GENOMIC DNA]</scope>
    <source>
        <strain evidence="1 2">N4</strain>
    </source>
</reference>